<dbReference type="GO" id="GO:0003676">
    <property type="term" value="F:nucleic acid binding"/>
    <property type="evidence" value="ECO:0007669"/>
    <property type="project" value="InterPro"/>
</dbReference>
<dbReference type="InterPro" id="IPR036691">
    <property type="entry name" value="Endo/exonu/phosph_ase_sf"/>
</dbReference>
<comment type="caution">
    <text evidence="7">The sequence shown here is derived from an EMBL/GenBank/DDBJ whole genome shotgun (WGS) entry which is preliminary data.</text>
</comment>
<dbReference type="PROSITE" id="PS50879">
    <property type="entry name" value="RNASE_H_1"/>
    <property type="match status" value="1"/>
</dbReference>
<feature type="compositionally biased region" description="Polar residues" evidence="3">
    <location>
        <begin position="577"/>
        <end position="589"/>
    </location>
</feature>
<feature type="signal peptide" evidence="4">
    <location>
        <begin position="1"/>
        <end position="28"/>
    </location>
</feature>
<keyword evidence="1" id="KW-0863">Zinc-finger</keyword>
<gene>
    <name evidence="7" type="ORF">AK812_SmicGene32689</name>
</gene>
<feature type="region of interest" description="Disordered" evidence="3">
    <location>
        <begin position="97"/>
        <end position="163"/>
    </location>
</feature>
<dbReference type="SUPFAM" id="SSF56219">
    <property type="entry name" value="DNase I-like"/>
    <property type="match status" value="1"/>
</dbReference>
<keyword evidence="4" id="KW-0732">Signal</keyword>
<evidence type="ECO:0000313" key="8">
    <source>
        <dbReference type="Proteomes" id="UP000186817"/>
    </source>
</evidence>
<dbReference type="SUPFAM" id="SSF53098">
    <property type="entry name" value="Ribonuclease H-like"/>
    <property type="match status" value="1"/>
</dbReference>
<dbReference type="GO" id="GO:0004523">
    <property type="term" value="F:RNA-DNA hybrid ribonuclease activity"/>
    <property type="evidence" value="ECO:0007669"/>
    <property type="project" value="InterPro"/>
</dbReference>
<accession>A0A1Q9CTG9</accession>
<feature type="compositionally biased region" description="Pro residues" evidence="3">
    <location>
        <begin position="1499"/>
        <end position="1508"/>
    </location>
</feature>
<dbReference type="Proteomes" id="UP000186817">
    <property type="component" value="Unassembled WGS sequence"/>
</dbReference>
<feature type="domain" description="RNase H type-1" evidence="6">
    <location>
        <begin position="1571"/>
        <end position="1725"/>
    </location>
</feature>
<feature type="compositionally biased region" description="Gly residues" evidence="3">
    <location>
        <begin position="108"/>
        <end position="119"/>
    </location>
</feature>
<feature type="region of interest" description="Disordered" evidence="3">
    <location>
        <begin position="567"/>
        <end position="589"/>
    </location>
</feature>
<evidence type="ECO:0008006" key="9">
    <source>
        <dbReference type="Google" id="ProtNLM"/>
    </source>
</evidence>
<feature type="region of interest" description="Disordered" evidence="3">
    <location>
        <begin position="1488"/>
        <end position="1508"/>
    </location>
</feature>
<dbReference type="InterPro" id="IPR012337">
    <property type="entry name" value="RNaseH-like_sf"/>
</dbReference>
<dbReference type="EMBL" id="LSRX01000928">
    <property type="protein sequence ID" value="OLP86229.1"/>
    <property type="molecule type" value="Genomic_DNA"/>
</dbReference>
<keyword evidence="8" id="KW-1185">Reference proteome</keyword>
<dbReference type="SMART" id="SM00355">
    <property type="entry name" value="ZnF_C2H2"/>
    <property type="match status" value="2"/>
</dbReference>
<evidence type="ECO:0000313" key="7">
    <source>
        <dbReference type="EMBL" id="OLP86229.1"/>
    </source>
</evidence>
<dbReference type="PROSITE" id="PS50157">
    <property type="entry name" value="ZINC_FINGER_C2H2_2"/>
    <property type="match status" value="1"/>
</dbReference>
<sequence length="3045" mass="331678">MGARGSDRGWKLWIVDVFLVVGITPSASPPLKNGGEDYAQILPGRLFLSGGRHHGGSAVEVRVWELEQAIRVVLPRLWYSVAGQWWLIAEETISAGGWGAQQPKGKPKGGGSGGKGAGKGKGDGSDTSPTAPQVEALPAPPSTAAPQFPKKPSEASSSNASPEKAQLDALVAMLAASGTAMPESIRSMVAEHQKATTQNLARSLHRAVADQSKARAELQKIRTSRSSYLAAWKQYIDQLSTLLEAQLTDQGTALEAFNAAEIEWIGAEREATVAISRMANKDQVQTEADQDMEDSESKIMEAVEEESRLRQEKEEQQKAGLQLQAALRVARQQAAEHLTQHQRDGSRTPRRKAESETEAPAGREGESVDLTKDGGGSCVAAAYEPPHSILQEADFVGAFSGALLGLNLQLEAQVQWCLTDEILTAQTFWQDPRIRPEACVQALELDRLKVPEAHAPAAVKEYACTPSDVAGRDDGAPASTFRAAARLMVHTTAPDEVGAVPAFAAQRRADCSHADDDVNRSVQFRQGSSCTASRKVSFSSEPSVCMFSARDRLIPRQHGRHRYQVEPPKGILKPKTSADSLGSAPSQSQQWRPVGCTALVPYTCPVQTPAGPAGKAHSRPVSLVNDLQAMIASHVPLSPVWIQGPLLHMSPFDSRLLTGLFPDSADRDRFTVCECRLDHLIRGARPEWSLLDFIAAALRTVTYRVRLVWYVVHPLEDLPVPQLVLTAAQAPANSRAVPVDLRPLDGLLHTVELAFPIAADAIWPLLHDKGVDPGGRIEQAWHAGLCRFVDEQGRVVDQLEANNEVEWIALRSADPANPLRLAVDYLGGPGAILRVPRPAARPCGSGHTTCTTTAVQPLAFHHQALAVADVAILPEDLISHADRAVSLHRASGLRVLFQTNTAPQRRYVLFERVGHMHVRRLGVTWTLHDVVQDVMSIVPMLRCIQILHSPLAGLPILQVVATELGWPTGSLAVPFDLRGAGLSVCTLVIGAGLSQRTLHDAVWTECTAGRNGIPDTVPFVDVLGHSGDTRHPISEAQFFTPAFPAVWARDPAVTQAVSDDADSPHSLSDAAPSLLEVGSTTTTTGAMQWAGLRVTRMGVNRTEEHRLAAHVQLVVFTAHSVEHGPHCIAGTTLAEALAPLLAQILERGHGPRMGYLQATRVLPMLEDRVWMVPIIWAERTGTHVQVILDTRWGEGDIRMLTLPRGTTADQVLPFAFQGQGWTLSVNGVGASSLRRALESGDILFLSRPGKPVPGFHFGHAVSLLPHLRVLALPISLVDARSIPQQLTQAQTRDNEAIMYHELVRHVTARIHLMGSVGPGLFPVTIMGLHHGPILLYLPGPSPSVEHAQIVLNSIPEVPPGLQVFESGAFLGDVAVFVTADPEASTITALVASTIGQGLDNLIVVALAPSQRQLGNAVYMDPFFTTDEFSNPVNGHYIRRTRISLPGDGVALACIPGTPVPNAISRRAQTCNKARQLGITHTACGPSSIATPLGRRHLPRPAPPAHEPPMPKVIELNPVLPAPQTPPLTAFRQCLHLLKLPWHEFWRSAWDGVKPVKGLPLPPIARFDGPCASRRIHIFTDGSKLGTGVKVQCGWGLVICSEDTASNTFHCGGFAGGPLEPFLRRPLGAGPSSFDAEVIACIVATCWAASLPEGSEVVLWHDCQGAGSLLAGDCSSHAQGSIASLLRPLALWCQHSGINLQVHWVPSHSGHFFNELVDSVAKAGARSCFPAPAFPNAFWQLLASPFLPWAWLGAHVPADSRPGMPSLDVLAEGCYEPRDPIPLECIPVPSAPLTEVVTATLSLRLLTCNVQTMKDKRPLVMQQLKDRRVHIAGLQETRDSLSSQCVGSCFIEFAAAAEKGEGGVTLLFNRSHPYGRAKGQSLFFDKSHFTCVHADSRCIAVQVRAPHLQVLCVCAHAPHSGQSLATISDWWRHFEQAPWLAKHKGRVVLLIDSNAQLGSIVGDAVQGHAADAENTSGTFLRSWVEATDSFLPSTVCASDGQCIPNAREPTWFSPSGHGYRIDFVGLPSAWSRCAFKPCTWPDFELLNKDHIPATTDVSLQIQARPHRAQGPQTFPRDPAQWPTPAIEQLKKCIQSIPSPPWELNVHAHVQALQQAIHHAGRQCKPPPQRRCRAFISEPTRGLLEGTKKCKKCIATLQGLARKLDSYRSQGRIGLSSEGWTLSDVQGMIAELCHELRGWRRSLREAVAWDKSWFVRSAHQRLLDNSDPFDARQFFDALRALRPPNKRVLKPFSKLVIDEKHQASHQDRLDMQQDHFASLEAGRPCTASEYLASFPEGTVAPSDRFQLHELPTWPKVEEAFRACKARKTPGADQIPDWVWRIGPQEATRLWLPVFAKAHVRLSEPVQFKHTLLFALFKGKGSPAVVSNYRAIALLSGPGKILRKQMRGALLQQLPDNPLQQGGVPQSLLQGVHQVVKMQADIAAAVGASNSALFLDVSSAYYRVLRQAFQGPVEDDRQICHILNQLGVSPESLHCVCEWLASTNLVEGASAHQQRLLQEYLSGTFFTLRGGNSLVHTQAGTRPGDAIADTLFALVQADFLAGVRERMGDAGLLDDPVVSRVQGGAQLLAPVWADDSVVLLAAASADSLLTKTQQVAGIVHSEFTRRGMAPNYTRGKSEVLFSFRGKGAPALRQRLYIRQGGLVSFDAAEGPHHIFCTRRYVHLGGVVCDRRTEAGDICQHLAHARRQIKPMRRQVLRDPDLPLSTRRMCLSSLALSCVTTTAPTWGHLNKAESAAWRRGFVSLLRSLHRDDRWTGNPSLPGEKDVCLAARMPSPSAFLKGQRLAHFRRVCLTQPVLADLLIAEYHASHSSWLSLLQLDVQWLSQMIKIPETALSDFPHGLADWCVHNEAPFKAAIRKALHNFQAVGYEPDWEASRGPCKEPSVGQYGCTQCAASFATKHALAAHRFAKHGQACVARSYLHGTTCPACLMQFWTTTRVTRHLMHDSPHCLRTLQDHAFEGDAGSRPICTDTADMPATRLYGPLRPFHVQMPEFASRAAEGDLSLLPWLNSYRSPAMQAWLDALTESCSA</sequence>
<dbReference type="InterPro" id="IPR036397">
    <property type="entry name" value="RNaseH_sf"/>
</dbReference>
<dbReference type="Gene3D" id="3.60.10.10">
    <property type="entry name" value="Endonuclease/exonuclease/phosphatase"/>
    <property type="match status" value="1"/>
</dbReference>
<dbReference type="GO" id="GO:0008270">
    <property type="term" value="F:zinc ion binding"/>
    <property type="evidence" value="ECO:0007669"/>
    <property type="project" value="UniProtKB-KW"/>
</dbReference>
<feature type="compositionally biased region" description="Low complexity" evidence="3">
    <location>
        <begin position="154"/>
        <end position="163"/>
    </location>
</feature>
<feature type="region of interest" description="Disordered" evidence="3">
    <location>
        <begin position="333"/>
        <end position="372"/>
    </location>
</feature>
<evidence type="ECO:0000259" key="6">
    <source>
        <dbReference type="PROSITE" id="PS50879"/>
    </source>
</evidence>
<evidence type="ECO:0000256" key="3">
    <source>
        <dbReference type="SAM" id="MobiDB-lite"/>
    </source>
</evidence>
<feature type="domain" description="C2H2-type" evidence="5">
    <location>
        <begin position="2903"/>
        <end position="2926"/>
    </location>
</feature>
<name>A0A1Q9CTG9_SYMMI</name>
<keyword evidence="1" id="KW-0479">Metal-binding</keyword>
<feature type="compositionally biased region" description="Basic and acidic residues" evidence="3">
    <location>
        <begin position="338"/>
        <end position="372"/>
    </location>
</feature>
<dbReference type="PANTHER" id="PTHR19446">
    <property type="entry name" value="REVERSE TRANSCRIPTASES"/>
    <property type="match status" value="1"/>
</dbReference>
<keyword evidence="1" id="KW-0862">Zinc</keyword>
<dbReference type="InterPro" id="IPR013087">
    <property type="entry name" value="Znf_C2H2_type"/>
</dbReference>
<proteinExistence type="predicted"/>
<dbReference type="Gene3D" id="3.30.420.10">
    <property type="entry name" value="Ribonuclease H-like superfamily/Ribonuclease H"/>
    <property type="match status" value="1"/>
</dbReference>
<feature type="chain" id="PRO_5012660826" description="RNase H type-1 domain-containing protein" evidence="4">
    <location>
        <begin position="29"/>
        <end position="3045"/>
    </location>
</feature>
<evidence type="ECO:0000256" key="1">
    <source>
        <dbReference type="PROSITE-ProRule" id="PRU00042"/>
    </source>
</evidence>
<feature type="coiled-coil region" evidence="2">
    <location>
        <begin position="292"/>
        <end position="319"/>
    </location>
</feature>
<keyword evidence="2" id="KW-0175">Coiled coil</keyword>
<dbReference type="OrthoDB" id="447703at2759"/>
<evidence type="ECO:0000256" key="4">
    <source>
        <dbReference type="SAM" id="SignalP"/>
    </source>
</evidence>
<dbReference type="PROSITE" id="PS00028">
    <property type="entry name" value="ZINC_FINGER_C2H2_1"/>
    <property type="match status" value="1"/>
</dbReference>
<reference evidence="7 8" key="1">
    <citation type="submission" date="2016-02" db="EMBL/GenBank/DDBJ databases">
        <title>Genome analysis of coral dinoflagellate symbionts highlights evolutionary adaptations to a symbiotic lifestyle.</title>
        <authorList>
            <person name="Aranda M."/>
            <person name="Li Y."/>
            <person name="Liew Y.J."/>
            <person name="Baumgarten S."/>
            <person name="Simakov O."/>
            <person name="Wilson M."/>
            <person name="Piel J."/>
            <person name="Ashoor H."/>
            <person name="Bougouffa S."/>
            <person name="Bajic V.B."/>
            <person name="Ryu T."/>
            <person name="Ravasi T."/>
            <person name="Bayer T."/>
            <person name="Micklem G."/>
            <person name="Kim H."/>
            <person name="Bhak J."/>
            <person name="Lajeunesse T.C."/>
            <person name="Voolstra C.R."/>
        </authorList>
    </citation>
    <scope>NUCLEOTIDE SEQUENCE [LARGE SCALE GENOMIC DNA]</scope>
    <source>
        <strain evidence="7 8">CCMP2467</strain>
    </source>
</reference>
<evidence type="ECO:0000259" key="5">
    <source>
        <dbReference type="PROSITE" id="PS50157"/>
    </source>
</evidence>
<evidence type="ECO:0000256" key="2">
    <source>
        <dbReference type="SAM" id="Coils"/>
    </source>
</evidence>
<organism evidence="7 8">
    <name type="scientific">Symbiodinium microadriaticum</name>
    <name type="common">Dinoflagellate</name>
    <name type="synonym">Zooxanthella microadriatica</name>
    <dbReference type="NCBI Taxonomy" id="2951"/>
    <lineage>
        <taxon>Eukaryota</taxon>
        <taxon>Sar</taxon>
        <taxon>Alveolata</taxon>
        <taxon>Dinophyceae</taxon>
        <taxon>Suessiales</taxon>
        <taxon>Symbiodiniaceae</taxon>
        <taxon>Symbiodinium</taxon>
    </lineage>
</organism>
<protein>
    <recommendedName>
        <fullName evidence="9">RNase H type-1 domain-containing protein</fullName>
    </recommendedName>
</protein>
<dbReference type="InterPro" id="IPR002156">
    <property type="entry name" value="RNaseH_domain"/>
</dbReference>